<protein>
    <submittedName>
        <fullName evidence="2">Uncharacterized protein</fullName>
    </submittedName>
</protein>
<dbReference type="Proteomes" id="UP000644548">
    <property type="component" value="Unassembled WGS sequence"/>
</dbReference>
<evidence type="ECO:0000313" key="3">
    <source>
        <dbReference type="Proteomes" id="UP000644548"/>
    </source>
</evidence>
<sequence>MIFPTLQAALIAALEAGHDDLTLPGHAPDHAGLTIELRELLTAPDLAQLLHAPEGDGAFTAYSLHDDHLWNAQGQDLGTLCKASEEQVLHAVFGPFSTVLNARERARFAGLYGHHASSLNGKPVWERDAYIRAVNTQTRTGPHRDQCSGTAPTPRGAQRGRPGRPGC</sequence>
<reference evidence="3" key="1">
    <citation type="journal article" date="2019" name="Int. J. Syst. Evol. Microbiol.">
        <title>The Global Catalogue of Microorganisms (GCM) 10K type strain sequencing project: providing services to taxonomists for standard genome sequencing and annotation.</title>
        <authorList>
            <consortium name="The Broad Institute Genomics Platform"/>
            <consortium name="The Broad Institute Genome Sequencing Center for Infectious Disease"/>
            <person name="Wu L."/>
            <person name="Ma J."/>
        </authorList>
    </citation>
    <scope>NUCLEOTIDE SEQUENCE [LARGE SCALE GENOMIC DNA]</scope>
    <source>
        <strain evidence="3">JCM 31405</strain>
    </source>
</reference>
<feature type="region of interest" description="Disordered" evidence="1">
    <location>
        <begin position="136"/>
        <end position="167"/>
    </location>
</feature>
<accession>A0ABQ2SC68</accession>
<gene>
    <name evidence="2" type="ORF">GCM10008960_36860</name>
</gene>
<keyword evidence="3" id="KW-1185">Reference proteome</keyword>
<evidence type="ECO:0000313" key="2">
    <source>
        <dbReference type="EMBL" id="GGS07097.1"/>
    </source>
</evidence>
<name>A0ABQ2SC68_9DEIO</name>
<proteinExistence type="predicted"/>
<dbReference type="RefSeq" id="WP_189074633.1">
    <property type="nucleotide sequence ID" value="NZ_BMQN01000018.1"/>
</dbReference>
<comment type="caution">
    <text evidence="2">The sequence shown here is derived from an EMBL/GenBank/DDBJ whole genome shotgun (WGS) entry which is preliminary data.</text>
</comment>
<evidence type="ECO:0000256" key="1">
    <source>
        <dbReference type="SAM" id="MobiDB-lite"/>
    </source>
</evidence>
<organism evidence="2 3">
    <name type="scientific">Deinococcus sedimenti</name>
    <dbReference type="NCBI Taxonomy" id="1867090"/>
    <lineage>
        <taxon>Bacteria</taxon>
        <taxon>Thermotogati</taxon>
        <taxon>Deinococcota</taxon>
        <taxon>Deinococci</taxon>
        <taxon>Deinococcales</taxon>
        <taxon>Deinococcaceae</taxon>
        <taxon>Deinococcus</taxon>
    </lineage>
</organism>
<dbReference type="EMBL" id="BMQN01000018">
    <property type="protein sequence ID" value="GGS07097.1"/>
    <property type="molecule type" value="Genomic_DNA"/>
</dbReference>